<protein>
    <submittedName>
        <fullName evidence="1">Uncharacterized protein</fullName>
    </submittedName>
</protein>
<evidence type="ECO:0000313" key="2">
    <source>
        <dbReference type="Proteomes" id="UP000237104"/>
    </source>
</evidence>
<evidence type="ECO:0000313" key="1">
    <source>
        <dbReference type="EMBL" id="POH69382.1"/>
    </source>
</evidence>
<sequence>MGTEKPESYAETIAPCPHWGDKDITAEKVIRYALVSAQQEHEAMRLAMRADMKLERGSDEGAAAVQKTMIHTLNYIAQAVTADLMLTIKRLAPDEADGIATRFVEVGEAGDCWPEVIWEQMTERGIDPERIRTETIAAIAAEESK</sequence>
<reference evidence="1 2" key="1">
    <citation type="submission" date="2018-01" db="EMBL/GenBank/DDBJ databases">
        <title>Cryobacterium sp. nov., from glaciers in China.</title>
        <authorList>
            <person name="Liu Q."/>
            <person name="Xin Y.-H."/>
        </authorList>
    </citation>
    <scope>NUCLEOTIDE SEQUENCE [LARGE SCALE GENOMIC DNA]</scope>
    <source>
        <strain evidence="1 2">TMB1-8</strain>
    </source>
</reference>
<name>A0A2S3ZLJ1_9MICO</name>
<accession>A0A2S3ZLJ1</accession>
<comment type="caution">
    <text evidence="1">The sequence shown here is derived from an EMBL/GenBank/DDBJ whole genome shotgun (WGS) entry which is preliminary data.</text>
</comment>
<dbReference type="EMBL" id="PPXF01000022">
    <property type="protein sequence ID" value="POH69382.1"/>
    <property type="molecule type" value="Genomic_DNA"/>
</dbReference>
<proteinExistence type="predicted"/>
<dbReference type="AlphaFoldDB" id="A0A2S3ZLJ1"/>
<dbReference type="Proteomes" id="UP000237104">
    <property type="component" value="Unassembled WGS sequence"/>
</dbReference>
<gene>
    <name evidence="1" type="ORF">C3B59_05695</name>
</gene>
<dbReference type="OrthoDB" id="5124489at2"/>
<organism evidence="1 2">
    <name type="scientific">Cryobacterium zongtaii</name>
    <dbReference type="NCBI Taxonomy" id="1259217"/>
    <lineage>
        <taxon>Bacteria</taxon>
        <taxon>Bacillati</taxon>
        <taxon>Actinomycetota</taxon>
        <taxon>Actinomycetes</taxon>
        <taxon>Micrococcales</taxon>
        <taxon>Microbacteriaceae</taxon>
        <taxon>Cryobacterium</taxon>
    </lineage>
</organism>
<dbReference type="RefSeq" id="WP_103430425.1">
    <property type="nucleotide sequence ID" value="NZ_PPXF01000022.1"/>
</dbReference>